<reference evidence="2" key="1">
    <citation type="journal article" date="2022" name="Int. J. Mol. Sci.">
        <title>Draft Genome of Tanacetum Coccineum: Genomic Comparison of Closely Related Tanacetum-Family Plants.</title>
        <authorList>
            <person name="Yamashiro T."/>
            <person name="Shiraishi A."/>
            <person name="Nakayama K."/>
            <person name="Satake H."/>
        </authorList>
    </citation>
    <scope>NUCLEOTIDE SEQUENCE</scope>
</reference>
<dbReference type="Proteomes" id="UP001151760">
    <property type="component" value="Unassembled WGS sequence"/>
</dbReference>
<evidence type="ECO:0000313" key="2">
    <source>
        <dbReference type="EMBL" id="GJT75216.1"/>
    </source>
</evidence>
<name>A0ABQ5GI41_9ASTR</name>
<evidence type="ECO:0000313" key="3">
    <source>
        <dbReference type="Proteomes" id="UP001151760"/>
    </source>
</evidence>
<keyword evidence="3" id="KW-1185">Reference proteome</keyword>
<evidence type="ECO:0000256" key="1">
    <source>
        <dbReference type="SAM" id="MobiDB-lite"/>
    </source>
</evidence>
<protein>
    <submittedName>
        <fullName evidence="2">Uncharacterized protein</fullName>
    </submittedName>
</protein>
<sequence>MSSSTHPIIILSDSNVEDVFPLPKHLRPFTTASTDIPSLTEIYLFDPFRGSYLRSEQIRNDNEIVLARVRISTIVTLEMTIEDIRFGHRSEIKSLLDTEPCNFWLSYHRLSRNLYIGLWKECSRHLGSSSPVRSTTPPPDYPFDETIFVELDNSLWIIPLPLISESDPEKPNEYGLRGHSTSANTRHDFRPRQSETSDDRIVAAALDAQSCLP</sequence>
<accession>A0ABQ5GI41</accession>
<reference evidence="2" key="2">
    <citation type="submission" date="2022-01" db="EMBL/GenBank/DDBJ databases">
        <authorList>
            <person name="Yamashiro T."/>
            <person name="Shiraishi A."/>
            <person name="Satake H."/>
            <person name="Nakayama K."/>
        </authorList>
    </citation>
    <scope>NUCLEOTIDE SEQUENCE</scope>
</reference>
<proteinExistence type="predicted"/>
<feature type="region of interest" description="Disordered" evidence="1">
    <location>
        <begin position="168"/>
        <end position="198"/>
    </location>
</feature>
<organism evidence="2 3">
    <name type="scientific">Tanacetum coccineum</name>
    <dbReference type="NCBI Taxonomy" id="301880"/>
    <lineage>
        <taxon>Eukaryota</taxon>
        <taxon>Viridiplantae</taxon>
        <taxon>Streptophyta</taxon>
        <taxon>Embryophyta</taxon>
        <taxon>Tracheophyta</taxon>
        <taxon>Spermatophyta</taxon>
        <taxon>Magnoliopsida</taxon>
        <taxon>eudicotyledons</taxon>
        <taxon>Gunneridae</taxon>
        <taxon>Pentapetalae</taxon>
        <taxon>asterids</taxon>
        <taxon>campanulids</taxon>
        <taxon>Asterales</taxon>
        <taxon>Asteraceae</taxon>
        <taxon>Asteroideae</taxon>
        <taxon>Anthemideae</taxon>
        <taxon>Anthemidinae</taxon>
        <taxon>Tanacetum</taxon>
    </lineage>
</organism>
<gene>
    <name evidence="2" type="ORF">Tco_1041941</name>
</gene>
<dbReference type="EMBL" id="BQNB010018512">
    <property type="protein sequence ID" value="GJT75216.1"/>
    <property type="molecule type" value="Genomic_DNA"/>
</dbReference>
<comment type="caution">
    <text evidence="2">The sequence shown here is derived from an EMBL/GenBank/DDBJ whole genome shotgun (WGS) entry which is preliminary data.</text>
</comment>
<feature type="compositionally biased region" description="Basic and acidic residues" evidence="1">
    <location>
        <begin position="185"/>
        <end position="198"/>
    </location>
</feature>